<keyword evidence="4" id="KW-0234">DNA repair</keyword>
<accession>A0ABW6BZ69</accession>
<reference evidence="8" key="1">
    <citation type="journal article" date="2019" name="Int. J. Syst. Evol. Microbiol.">
        <title>The Global Catalogue of Microorganisms (GCM) 10K type strain sequencing project: providing services to taxonomists for standard genome sequencing and annotation.</title>
        <authorList>
            <consortium name="The Broad Institute Genomics Platform"/>
            <consortium name="The Broad Institute Genome Sequencing Center for Infectious Disease"/>
            <person name="Wu L."/>
            <person name="Ma J."/>
        </authorList>
    </citation>
    <scope>NUCLEOTIDE SEQUENCE [LARGE SCALE GENOMIC DNA]</scope>
    <source>
        <strain evidence="8">KCTC 23984</strain>
    </source>
</reference>
<keyword evidence="5" id="KW-0742">SOS response</keyword>
<evidence type="ECO:0000256" key="4">
    <source>
        <dbReference type="ARBA" id="ARBA00023204"/>
    </source>
</evidence>
<evidence type="ECO:0000259" key="6">
    <source>
        <dbReference type="PROSITE" id="PS50173"/>
    </source>
</evidence>
<dbReference type="Proteomes" id="UP001597641">
    <property type="component" value="Unassembled WGS sequence"/>
</dbReference>
<dbReference type="PANTHER" id="PTHR11076:SF34">
    <property type="entry name" value="PROTEIN UMUC"/>
    <property type="match status" value="1"/>
</dbReference>
<dbReference type="InterPro" id="IPR025188">
    <property type="entry name" value="DUF4113"/>
</dbReference>
<evidence type="ECO:0000313" key="7">
    <source>
        <dbReference type="EMBL" id="MFD3003104.1"/>
    </source>
</evidence>
<dbReference type="RefSeq" id="WP_377489816.1">
    <property type="nucleotide sequence ID" value="NZ_JBHUOX010000024.1"/>
</dbReference>
<evidence type="ECO:0000256" key="2">
    <source>
        <dbReference type="ARBA" id="ARBA00022763"/>
    </source>
</evidence>
<dbReference type="PANTHER" id="PTHR11076">
    <property type="entry name" value="DNA REPAIR POLYMERASE UMUC / TRANSFERASE FAMILY MEMBER"/>
    <property type="match status" value="1"/>
</dbReference>
<dbReference type="Gene3D" id="3.30.70.270">
    <property type="match status" value="1"/>
</dbReference>
<dbReference type="InterPro" id="IPR043128">
    <property type="entry name" value="Rev_trsase/Diguanyl_cyclase"/>
</dbReference>
<dbReference type="EMBL" id="JBHUOX010000024">
    <property type="protein sequence ID" value="MFD3003104.1"/>
    <property type="molecule type" value="Genomic_DNA"/>
</dbReference>
<dbReference type="CDD" id="cd01700">
    <property type="entry name" value="PolY_Pol_V_umuC"/>
    <property type="match status" value="1"/>
</dbReference>
<dbReference type="InterPro" id="IPR050116">
    <property type="entry name" value="DNA_polymerase-Y"/>
</dbReference>
<gene>
    <name evidence="7" type="ORF">ACFS7Z_22265</name>
</gene>
<dbReference type="InterPro" id="IPR017961">
    <property type="entry name" value="DNA_pol_Y-fam_little_finger"/>
</dbReference>
<feature type="domain" description="UmuC" evidence="6">
    <location>
        <begin position="15"/>
        <end position="199"/>
    </location>
</feature>
<dbReference type="InterPro" id="IPR043502">
    <property type="entry name" value="DNA/RNA_pol_sf"/>
</dbReference>
<evidence type="ECO:0000256" key="3">
    <source>
        <dbReference type="ARBA" id="ARBA00023199"/>
    </source>
</evidence>
<keyword evidence="2" id="KW-0227">DNA damage</keyword>
<evidence type="ECO:0000256" key="5">
    <source>
        <dbReference type="ARBA" id="ARBA00023236"/>
    </source>
</evidence>
<name>A0ABW6BZ69_9BACT</name>
<dbReference type="SUPFAM" id="SSF56672">
    <property type="entry name" value="DNA/RNA polymerases"/>
    <property type="match status" value="1"/>
</dbReference>
<evidence type="ECO:0000256" key="1">
    <source>
        <dbReference type="ARBA" id="ARBA00010945"/>
    </source>
</evidence>
<dbReference type="Pfam" id="PF13438">
    <property type="entry name" value="DUF4113"/>
    <property type="match status" value="1"/>
</dbReference>
<dbReference type="Gene3D" id="3.40.1170.60">
    <property type="match status" value="1"/>
</dbReference>
<proteinExistence type="inferred from homology"/>
<comment type="caution">
    <text evidence="7">The sequence shown here is derived from an EMBL/GenBank/DDBJ whole genome shotgun (WGS) entry which is preliminary data.</text>
</comment>
<organism evidence="7 8">
    <name type="scientific">Pontibacter toksunensis</name>
    <dbReference type="NCBI Taxonomy" id="1332631"/>
    <lineage>
        <taxon>Bacteria</taxon>
        <taxon>Pseudomonadati</taxon>
        <taxon>Bacteroidota</taxon>
        <taxon>Cytophagia</taxon>
        <taxon>Cytophagales</taxon>
        <taxon>Hymenobacteraceae</taxon>
        <taxon>Pontibacter</taxon>
    </lineage>
</organism>
<sequence length="435" mass="48902">MDTAQASEANMTSLFGLVDCNNFYASCERVFNPALNGKAVVVLSNNDGCVIARSNEAKALGIQMGEPFFKIRNLVEHNYVHAFSSNYVLYGDMSDRVMQTLSQFTPHVEVYSIDECFLDLGDFYDIDLFSYAWNIKKTVGQWTGIPVSLGVAPTKALAKVANKLAKKSKKANGVLVLTEPYHIQKALEATKIEDVWGVGSQYATFLKKHNIHTALDFSIASENWVRKHMTVVGVRLLKELRGESCLELEEITPPKKGICTSRSFGTKLTKLDDVLEATASYAARCAKKLRSQKSCARLITVFVQTNRYSENDRQYYNSKTICMPVATNSDIELIHYATLALKAIYKPNYFYKKSGVIVTEIIPENHIQYDLLDTVDRDKHSRLMKVMDGLTDRFGRSKVMVAAQGVNKDWILRSDYKSPCYTTRIAELPVVSNLI</sequence>
<protein>
    <submittedName>
        <fullName evidence="7">Y-family DNA polymerase</fullName>
    </submittedName>
</protein>
<dbReference type="InterPro" id="IPR001126">
    <property type="entry name" value="UmuC"/>
</dbReference>
<evidence type="ECO:0000313" key="8">
    <source>
        <dbReference type="Proteomes" id="UP001597641"/>
    </source>
</evidence>
<dbReference type="Gene3D" id="1.10.150.20">
    <property type="entry name" value="5' to 3' exonuclease, C-terminal subdomain"/>
    <property type="match status" value="1"/>
</dbReference>
<comment type="similarity">
    <text evidence="1">Belongs to the DNA polymerase type-Y family.</text>
</comment>
<dbReference type="Pfam" id="PF00817">
    <property type="entry name" value="IMS"/>
    <property type="match status" value="1"/>
</dbReference>
<keyword evidence="8" id="KW-1185">Reference proteome</keyword>
<dbReference type="PROSITE" id="PS50173">
    <property type="entry name" value="UMUC"/>
    <property type="match status" value="1"/>
</dbReference>
<keyword evidence="3" id="KW-0741">SOS mutagenesis</keyword>
<dbReference type="Pfam" id="PF11799">
    <property type="entry name" value="IMS_C"/>
    <property type="match status" value="1"/>
</dbReference>